<reference evidence="9" key="1">
    <citation type="submission" date="2006-10" db="EMBL/GenBank/DDBJ databases">
        <title>Complete sequence of Solibacter usitatus Ellin6076.</title>
        <authorList>
            <consortium name="US DOE Joint Genome Institute"/>
            <person name="Copeland A."/>
            <person name="Lucas S."/>
            <person name="Lapidus A."/>
            <person name="Barry K."/>
            <person name="Detter J.C."/>
            <person name="Glavina del Rio T."/>
            <person name="Hammon N."/>
            <person name="Israni S."/>
            <person name="Dalin E."/>
            <person name="Tice H."/>
            <person name="Pitluck S."/>
            <person name="Thompson L.S."/>
            <person name="Brettin T."/>
            <person name="Bruce D."/>
            <person name="Han C."/>
            <person name="Tapia R."/>
            <person name="Gilna P."/>
            <person name="Schmutz J."/>
            <person name="Larimer F."/>
            <person name="Land M."/>
            <person name="Hauser L."/>
            <person name="Kyrpides N."/>
            <person name="Mikhailova N."/>
            <person name="Janssen P.H."/>
            <person name="Kuske C.R."/>
            <person name="Richardson P."/>
        </authorList>
    </citation>
    <scope>NUCLEOTIDE SEQUENCE</scope>
    <source>
        <strain evidence="9">Ellin6076</strain>
    </source>
</reference>
<comment type="similarity">
    <text evidence="2">Belongs to the FliH family.</text>
</comment>
<evidence type="ECO:0000256" key="4">
    <source>
        <dbReference type="ARBA" id="ARBA00022448"/>
    </source>
</evidence>
<evidence type="ECO:0000256" key="2">
    <source>
        <dbReference type="ARBA" id="ARBA00006602"/>
    </source>
</evidence>
<dbReference type="GO" id="GO:0015031">
    <property type="term" value="P:protein transport"/>
    <property type="evidence" value="ECO:0007669"/>
    <property type="project" value="UniProtKB-KW"/>
</dbReference>
<dbReference type="Pfam" id="PF02108">
    <property type="entry name" value="FliH"/>
    <property type="match status" value="1"/>
</dbReference>
<keyword evidence="9" id="KW-0282">Flagellum</keyword>
<name>Q02C62_SOLUE</name>
<keyword evidence="9" id="KW-0969">Cilium</keyword>
<proteinExistence type="inferred from homology"/>
<evidence type="ECO:0000256" key="3">
    <source>
        <dbReference type="ARBA" id="ARBA00016507"/>
    </source>
</evidence>
<organism evidence="9">
    <name type="scientific">Solibacter usitatus (strain Ellin6076)</name>
    <dbReference type="NCBI Taxonomy" id="234267"/>
    <lineage>
        <taxon>Bacteria</taxon>
        <taxon>Pseudomonadati</taxon>
        <taxon>Acidobacteriota</taxon>
        <taxon>Terriglobia</taxon>
        <taxon>Bryobacterales</taxon>
        <taxon>Solibacteraceae</taxon>
        <taxon>Candidatus Solibacter</taxon>
    </lineage>
</organism>
<dbReference type="GO" id="GO:0044781">
    <property type="term" value="P:bacterial-type flagellum organization"/>
    <property type="evidence" value="ECO:0007669"/>
    <property type="project" value="UniProtKB-KW"/>
</dbReference>
<keyword evidence="4" id="KW-0813">Transport</keyword>
<dbReference type="PANTHER" id="PTHR34982:SF1">
    <property type="entry name" value="FLAGELLAR ASSEMBLY PROTEIN FLIH"/>
    <property type="match status" value="1"/>
</dbReference>
<protein>
    <recommendedName>
        <fullName evidence="3">Flagellar assembly protein FliH</fullName>
    </recommendedName>
</protein>
<dbReference type="eggNOG" id="COG1317">
    <property type="taxonomic scope" value="Bacteria"/>
</dbReference>
<keyword evidence="6" id="KW-0653">Protein transport</keyword>
<evidence type="ECO:0000259" key="8">
    <source>
        <dbReference type="Pfam" id="PF02108"/>
    </source>
</evidence>
<evidence type="ECO:0000256" key="1">
    <source>
        <dbReference type="ARBA" id="ARBA00003041"/>
    </source>
</evidence>
<keyword evidence="5" id="KW-1005">Bacterial flagellum biogenesis</keyword>
<dbReference type="InParanoid" id="Q02C62"/>
<dbReference type="EMBL" id="CP000473">
    <property type="protein sequence ID" value="ABJ81354.1"/>
    <property type="molecule type" value="Genomic_DNA"/>
</dbReference>
<evidence type="ECO:0000256" key="7">
    <source>
        <dbReference type="ARBA" id="ARBA00023225"/>
    </source>
</evidence>
<dbReference type="KEGG" id="sus:Acid_0342"/>
<dbReference type="HOGENOM" id="CLU_1276917_0_0_0"/>
<comment type="function">
    <text evidence="1">Needed for flagellar regrowth and assembly.</text>
</comment>
<keyword evidence="7" id="KW-1006">Bacterial flagellum protein export</keyword>
<dbReference type="PANTHER" id="PTHR34982">
    <property type="entry name" value="YOP PROTEINS TRANSLOCATION PROTEIN L"/>
    <property type="match status" value="1"/>
</dbReference>
<sequence length="216" mass="23819">MSSKIIAADNNSEVGPVLWRRVLSADPARPASSETPQDETRRLAQIEQQAEQRAREAYATGLREGETAARTRSAAEIQQVIERLARAVDEIAGLRPRLRAEAEADLIRLALAIARRVLRRELAIDPEALHGLVLGALEKLQGQELARVRVHPSHASLVSACLREKRDGAAVEVVPDPTREIGDVVFETQRGNLDASVESQLQEIERGLADRLRKQP</sequence>
<evidence type="ECO:0000256" key="5">
    <source>
        <dbReference type="ARBA" id="ARBA00022795"/>
    </source>
</evidence>
<dbReference type="AlphaFoldDB" id="Q02C62"/>
<evidence type="ECO:0000313" key="9">
    <source>
        <dbReference type="EMBL" id="ABJ81354.1"/>
    </source>
</evidence>
<accession>Q02C62</accession>
<gene>
    <name evidence="9" type="ordered locus">Acid_0342</name>
</gene>
<dbReference type="InterPro" id="IPR051472">
    <property type="entry name" value="T3SS_Stator/FliH"/>
</dbReference>
<dbReference type="OrthoDB" id="122610at2"/>
<evidence type="ECO:0000256" key="6">
    <source>
        <dbReference type="ARBA" id="ARBA00022927"/>
    </source>
</evidence>
<dbReference type="InterPro" id="IPR018035">
    <property type="entry name" value="Flagellar_FliH/T3SS_HrpE"/>
</dbReference>
<dbReference type="STRING" id="234267.Acid_0342"/>
<keyword evidence="9" id="KW-0966">Cell projection</keyword>
<dbReference type="GO" id="GO:0005829">
    <property type="term" value="C:cytosol"/>
    <property type="evidence" value="ECO:0007669"/>
    <property type="project" value="TreeGrafter"/>
</dbReference>
<feature type="domain" description="Flagellar assembly protein FliH/Type III secretion system HrpE" evidence="8">
    <location>
        <begin position="79"/>
        <end position="204"/>
    </location>
</feature>